<keyword evidence="1" id="KW-1003">Cell membrane</keyword>
<evidence type="ECO:0000256" key="1">
    <source>
        <dbReference type="ARBA" id="ARBA00022475"/>
    </source>
</evidence>
<gene>
    <name evidence="8" type="ORF">A8806_11374</name>
</gene>
<evidence type="ECO:0000256" key="3">
    <source>
        <dbReference type="ARBA" id="ARBA00023136"/>
    </source>
</evidence>
<comment type="caution">
    <text evidence="8">The sequence shown here is derived from an EMBL/GenBank/DDBJ whole genome shotgun (WGS) entry which is preliminary data.</text>
</comment>
<evidence type="ECO:0000256" key="7">
    <source>
        <dbReference type="SAM" id="SignalP"/>
    </source>
</evidence>
<evidence type="ECO:0000313" key="9">
    <source>
        <dbReference type="Proteomes" id="UP000245845"/>
    </source>
</evidence>
<reference evidence="8 9" key="1">
    <citation type="submission" date="2018-05" db="EMBL/GenBank/DDBJ databases">
        <title>The Hungate 1000. A catalogue of reference genomes from the rumen microbiome.</title>
        <authorList>
            <person name="Kelly W."/>
        </authorList>
    </citation>
    <scope>NUCLEOTIDE SEQUENCE [LARGE SCALE GENOMIC DNA]</scope>
    <source>
        <strain evidence="8 9">NLAE-zl-C242</strain>
    </source>
</reference>
<name>A0A2Y9C661_9FIRM</name>
<dbReference type="PROSITE" id="PS51257">
    <property type="entry name" value="PROKAR_LIPOPROTEIN"/>
    <property type="match status" value="1"/>
</dbReference>
<evidence type="ECO:0000313" key="8">
    <source>
        <dbReference type="EMBL" id="PWJ23641.1"/>
    </source>
</evidence>
<dbReference type="Proteomes" id="UP000245845">
    <property type="component" value="Unassembled WGS sequence"/>
</dbReference>
<organism evidence="8 9">
    <name type="scientific">Faecalicatena orotica</name>
    <dbReference type="NCBI Taxonomy" id="1544"/>
    <lineage>
        <taxon>Bacteria</taxon>
        <taxon>Bacillati</taxon>
        <taxon>Bacillota</taxon>
        <taxon>Clostridia</taxon>
        <taxon>Lachnospirales</taxon>
        <taxon>Lachnospiraceae</taxon>
        <taxon>Faecalicatena</taxon>
    </lineage>
</organism>
<dbReference type="Pfam" id="PF01547">
    <property type="entry name" value="SBP_bac_1"/>
    <property type="match status" value="1"/>
</dbReference>
<keyword evidence="4" id="KW-0564">Palmitate</keyword>
<dbReference type="PANTHER" id="PTHR43649:SF33">
    <property type="entry name" value="POLYGALACTURONAN_RHAMNOGALACTURONAN-BINDING PROTEIN YTCQ"/>
    <property type="match status" value="1"/>
</dbReference>
<keyword evidence="3" id="KW-0472">Membrane</keyword>
<evidence type="ECO:0000256" key="6">
    <source>
        <dbReference type="SAM" id="Coils"/>
    </source>
</evidence>
<dbReference type="OrthoDB" id="41208at2"/>
<dbReference type="InterPro" id="IPR006059">
    <property type="entry name" value="SBP"/>
</dbReference>
<keyword evidence="5" id="KW-0449">Lipoprotein</keyword>
<accession>A0A2Y9C661</accession>
<dbReference type="InterPro" id="IPR050490">
    <property type="entry name" value="Bact_solute-bd_prot1"/>
</dbReference>
<sequence length="443" mass="49750">MKKVFVVFTFVLFVSLLTGCSKSNDSGSSNGEKTLTVWYWGEQEAPGYKAYMEEMVRRYEEQNQEIKVEAVLQESDNLYSAFRTAEAAGEGPDIQYMWGGTQAMEDVWKGNVAPLSDYISEEELSVIPKSSLAETNWNGKQWGIPAYGFTYGIAYDKEAMEKAGVDPENPFTTWEQFMDCCEKLKSAGITPLGMGLKDGFLPAWIGIFLGQQNLDSVNEMIDLMSGEKSFTDAKYSEWLEKIVELKDAGYINDDILSLDLYQGQQLIESGKAAMTLHTQAYAVSLEKSLGAEKIGFAKAPVYGTGKLAASVATPSQVYVIPKSAANKEEAADFLLFLQEEENVKCLYEMANVMMPNTNFKEEWVTSEIDKNVLQWQKEDTNFCYQLYFAPMFESDGLVPTVQKMFSEDLPYIDAAKELDAALDKCIEQNPEVHEAFLDWSVEE</sequence>
<dbReference type="EMBL" id="QGDL01000013">
    <property type="protein sequence ID" value="PWJ23641.1"/>
    <property type="molecule type" value="Genomic_DNA"/>
</dbReference>
<feature type="signal peptide" evidence="7">
    <location>
        <begin position="1"/>
        <end position="23"/>
    </location>
</feature>
<dbReference type="RefSeq" id="WP_109732826.1">
    <property type="nucleotide sequence ID" value="NZ_BAAACK010000005.1"/>
</dbReference>
<feature type="coiled-coil region" evidence="6">
    <location>
        <begin position="49"/>
        <end position="76"/>
    </location>
</feature>
<evidence type="ECO:0000256" key="2">
    <source>
        <dbReference type="ARBA" id="ARBA00022729"/>
    </source>
</evidence>
<feature type="chain" id="PRO_5043162254" evidence="7">
    <location>
        <begin position="24"/>
        <end position="443"/>
    </location>
</feature>
<dbReference type="AlphaFoldDB" id="A0A2Y9C661"/>
<keyword evidence="6" id="KW-0175">Coiled coil</keyword>
<proteinExistence type="predicted"/>
<evidence type="ECO:0000256" key="4">
    <source>
        <dbReference type="ARBA" id="ARBA00023139"/>
    </source>
</evidence>
<protein>
    <submittedName>
        <fullName evidence="8">Carbohydrate ABC transporter substrate-binding protein (CUT1 family)</fullName>
    </submittedName>
</protein>
<keyword evidence="2 7" id="KW-0732">Signal</keyword>
<dbReference type="PANTHER" id="PTHR43649">
    <property type="entry name" value="ARABINOSE-BINDING PROTEIN-RELATED"/>
    <property type="match status" value="1"/>
</dbReference>
<keyword evidence="9" id="KW-1185">Reference proteome</keyword>
<dbReference type="SUPFAM" id="SSF53850">
    <property type="entry name" value="Periplasmic binding protein-like II"/>
    <property type="match status" value="1"/>
</dbReference>
<dbReference type="Gene3D" id="3.40.190.10">
    <property type="entry name" value="Periplasmic binding protein-like II"/>
    <property type="match status" value="2"/>
</dbReference>
<evidence type="ECO:0000256" key="5">
    <source>
        <dbReference type="ARBA" id="ARBA00023288"/>
    </source>
</evidence>